<proteinExistence type="inferred from homology"/>
<gene>
    <name evidence="9" type="ORF">BC643_0167</name>
</gene>
<dbReference type="AlphaFoldDB" id="A0A419W328"/>
<keyword evidence="2" id="KW-0858">Xylan degradation</keyword>
<evidence type="ECO:0000256" key="6">
    <source>
        <dbReference type="PIRSR" id="PIRSR606710-1"/>
    </source>
</evidence>
<feature type="active site" description="Proton acceptor" evidence="6">
    <location>
        <position position="37"/>
    </location>
</feature>
<feature type="site" description="Important for catalytic activity, responsible for pKa modulation of the active site Glu and correct orientation of both the proton donor and substrate" evidence="7">
    <location>
        <position position="142"/>
    </location>
</feature>
<protein>
    <submittedName>
        <fullName evidence="9">Glycosyl hydrolase family 43</fullName>
    </submittedName>
</protein>
<evidence type="ECO:0000256" key="2">
    <source>
        <dbReference type="ARBA" id="ARBA00022651"/>
    </source>
</evidence>
<dbReference type="Proteomes" id="UP000283387">
    <property type="component" value="Unassembled WGS sequence"/>
</dbReference>
<dbReference type="EMBL" id="RAPN01000001">
    <property type="protein sequence ID" value="RKD89834.1"/>
    <property type="molecule type" value="Genomic_DNA"/>
</dbReference>
<dbReference type="PANTHER" id="PTHR43772:SF2">
    <property type="entry name" value="PUTATIVE (AFU_ORTHOLOGUE AFUA_2G04480)-RELATED"/>
    <property type="match status" value="1"/>
</dbReference>
<comment type="similarity">
    <text evidence="1 8">Belongs to the glycosyl hydrolase 43 family.</text>
</comment>
<keyword evidence="3 8" id="KW-0378">Hydrolase</keyword>
<dbReference type="CDD" id="cd08991">
    <property type="entry name" value="GH43_HoAraf43-like"/>
    <property type="match status" value="1"/>
</dbReference>
<dbReference type="PANTHER" id="PTHR43772">
    <property type="entry name" value="ENDO-1,4-BETA-XYLANASE"/>
    <property type="match status" value="1"/>
</dbReference>
<dbReference type="RefSeq" id="WP_170154416.1">
    <property type="nucleotide sequence ID" value="NZ_RAPN01000001.1"/>
</dbReference>
<dbReference type="SUPFAM" id="SSF75005">
    <property type="entry name" value="Arabinanase/levansucrase/invertase"/>
    <property type="match status" value="1"/>
</dbReference>
<sequence>MNLFLQLALFLSIFACNKSSDDGAIVDEKPNPVTFGDPFILEHDGTFYMYGTSNAEIGIQVFQSTDLKHWSGPAGERYGYALYRDDVWGNYGFWAPEIYELDNRFYMFFSVQEHIAVAVSDSPLGPFVQENKTPLLTTQAIDTHLFIDEDGRKYLYYVAFTDGNVIWMCEMNDDYLSIKENTIQECFGVSQPWENSQKEPVAKVTEGPYILKHNGLYYLVYSANHFASPDYGIGYATAPSPTGPWTKYEGNPIVASDSDIVGTGHCAFFTDLEGNLNVVYHSHYSKTSVQPRLVHINQCRFVTNPNGGPDILEIVAPRIDPILEN</sequence>
<organism evidence="9 10">
    <name type="scientific">Mangrovibacterium diazotrophicum</name>
    <dbReference type="NCBI Taxonomy" id="1261403"/>
    <lineage>
        <taxon>Bacteria</taxon>
        <taxon>Pseudomonadati</taxon>
        <taxon>Bacteroidota</taxon>
        <taxon>Bacteroidia</taxon>
        <taxon>Marinilabiliales</taxon>
        <taxon>Prolixibacteraceae</taxon>
        <taxon>Mangrovibacterium</taxon>
    </lineage>
</organism>
<evidence type="ECO:0000256" key="1">
    <source>
        <dbReference type="ARBA" id="ARBA00009865"/>
    </source>
</evidence>
<feature type="active site" description="Proton donor" evidence="6">
    <location>
        <position position="206"/>
    </location>
</feature>
<accession>A0A419W328</accession>
<dbReference type="InterPro" id="IPR006710">
    <property type="entry name" value="Glyco_hydro_43"/>
</dbReference>
<reference evidence="9 10" key="1">
    <citation type="submission" date="2018-09" db="EMBL/GenBank/DDBJ databases">
        <title>Genomic Encyclopedia of Archaeal and Bacterial Type Strains, Phase II (KMG-II): from individual species to whole genera.</title>
        <authorList>
            <person name="Goeker M."/>
        </authorList>
    </citation>
    <scope>NUCLEOTIDE SEQUENCE [LARGE SCALE GENOMIC DNA]</scope>
    <source>
        <strain evidence="9 10">DSM 27148</strain>
    </source>
</reference>
<dbReference type="Gene3D" id="2.115.10.20">
    <property type="entry name" value="Glycosyl hydrolase domain, family 43"/>
    <property type="match status" value="1"/>
</dbReference>
<evidence type="ECO:0000313" key="10">
    <source>
        <dbReference type="Proteomes" id="UP000283387"/>
    </source>
</evidence>
<dbReference type="InterPro" id="IPR052176">
    <property type="entry name" value="Glycosyl_Hydrlase_43_Enz"/>
</dbReference>
<name>A0A419W328_9BACT</name>
<keyword evidence="5 8" id="KW-0326">Glycosidase</keyword>
<comment type="caution">
    <text evidence="9">The sequence shown here is derived from an EMBL/GenBank/DDBJ whole genome shotgun (WGS) entry which is preliminary data.</text>
</comment>
<keyword evidence="10" id="KW-1185">Reference proteome</keyword>
<evidence type="ECO:0000256" key="3">
    <source>
        <dbReference type="ARBA" id="ARBA00022801"/>
    </source>
</evidence>
<evidence type="ECO:0000313" key="9">
    <source>
        <dbReference type="EMBL" id="RKD89834.1"/>
    </source>
</evidence>
<dbReference type="Pfam" id="PF04616">
    <property type="entry name" value="Glyco_hydro_43"/>
    <property type="match status" value="1"/>
</dbReference>
<keyword evidence="2" id="KW-0624">Polysaccharide degradation</keyword>
<evidence type="ECO:0000256" key="5">
    <source>
        <dbReference type="ARBA" id="ARBA00023295"/>
    </source>
</evidence>
<evidence type="ECO:0000256" key="8">
    <source>
        <dbReference type="RuleBase" id="RU361187"/>
    </source>
</evidence>
<evidence type="ECO:0000256" key="7">
    <source>
        <dbReference type="PIRSR" id="PIRSR606710-2"/>
    </source>
</evidence>
<dbReference type="InterPro" id="IPR023296">
    <property type="entry name" value="Glyco_hydro_beta-prop_sf"/>
</dbReference>
<dbReference type="GO" id="GO:0004553">
    <property type="term" value="F:hydrolase activity, hydrolyzing O-glycosyl compounds"/>
    <property type="evidence" value="ECO:0007669"/>
    <property type="project" value="InterPro"/>
</dbReference>
<dbReference type="GO" id="GO:0045493">
    <property type="term" value="P:xylan catabolic process"/>
    <property type="evidence" value="ECO:0007669"/>
    <property type="project" value="UniProtKB-KW"/>
</dbReference>
<evidence type="ECO:0000256" key="4">
    <source>
        <dbReference type="ARBA" id="ARBA00023277"/>
    </source>
</evidence>
<keyword evidence="4" id="KW-0119">Carbohydrate metabolism</keyword>